<name>A0A2K8NRN3_9MOLU</name>
<gene>
    <name evidence="1" type="ORF">EFREU_v1c04110</name>
</gene>
<reference evidence="1 2" key="1">
    <citation type="submission" date="2017-11" db="EMBL/GenBank/DDBJ databases">
        <title>Genome sequence of Entomoplasma freundtii BARC 318 (ATCC 51999).</title>
        <authorList>
            <person name="Lo W.-S."/>
            <person name="Gasparich G.E."/>
            <person name="Kuo C.-H."/>
        </authorList>
    </citation>
    <scope>NUCLEOTIDE SEQUENCE [LARGE SCALE GENOMIC DNA]</scope>
    <source>
        <strain evidence="1 2">BARC 318</strain>
    </source>
</reference>
<organism evidence="1 2">
    <name type="scientific">Entomoplasma freundtii</name>
    <dbReference type="NCBI Taxonomy" id="74700"/>
    <lineage>
        <taxon>Bacteria</taxon>
        <taxon>Bacillati</taxon>
        <taxon>Mycoplasmatota</taxon>
        <taxon>Mollicutes</taxon>
        <taxon>Entomoplasmatales</taxon>
        <taxon>Entomoplasmataceae</taxon>
        <taxon>Entomoplasma</taxon>
    </lineage>
</organism>
<dbReference type="RefSeq" id="WP_100609404.1">
    <property type="nucleotide sequence ID" value="NZ_SORK01000004.1"/>
</dbReference>
<sequence length="60" mass="6985">MPKIFLDLYLKSYHFTPKLHKGHQSRIGCRQNISKSSYKPRENQVTKALIKTWACLLLGP</sequence>
<accession>A0A2K8NRN3</accession>
<dbReference type="KEGG" id="efr:EFREU_v1c04110"/>
<dbReference type="Proteomes" id="UP000232222">
    <property type="component" value="Chromosome"/>
</dbReference>
<dbReference type="AlphaFoldDB" id="A0A2K8NRN3"/>
<proteinExistence type="predicted"/>
<evidence type="ECO:0000313" key="2">
    <source>
        <dbReference type="Proteomes" id="UP000232222"/>
    </source>
</evidence>
<evidence type="ECO:0000313" key="1">
    <source>
        <dbReference type="EMBL" id="ATZ16437.1"/>
    </source>
</evidence>
<protein>
    <submittedName>
        <fullName evidence="1">Uncharacterized protein</fullName>
    </submittedName>
</protein>
<keyword evidence="2" id="KW-1185">Reference proteome</keyword>
<dbReference type="EMBL" id="CP024962">
    <property type="protein sequence ID" value="ATZ16437.1"/>
    <property type="molecule type" value="Genomic_DNA"/>
</dbReference>